<evidence type="ECO:0000259" key="2">
    <source>
        <dbReference type="Pfam" id="PF03372"/>
    </source>
</evidence>
<reference evidence="3" key="3">
    <citation type="submission" date="2015-02" db="UniProtKB">
        <authorList>
            <consortium name="EnsemblProtists"/>
        </authorList>
    </citation>
    <scope>IDENTIFICATION</scope>
    <source>
        <strain evidence="3">DAOM BR144</strain>
    </source>
</reference>
<dbReference type="InterPro" id="IPR051916">
    <property type="entry name" value="GPI-anchor_lipid_remodeler"/>
</dbReference>
<protein>
    <recommendedName>
        <fullName evidence="2">Endonuclease/exonuclease/phosphatase domain-containing protein</fullName>
    </recommendedName>
</protein>
<evidence type="ECO:0000313" key="4">
    <source>
        <dbReference type="Proteomes" id="UP000019132"/>
    </source>
</evidence>
<dbReference type="GO" id="GO:0005783">
    <property type="term" value="C:endoplasmic reticulum"/>
    <property type="evidence" value="ECO:0007669"/>
    <property type="project" value="TreeGrafter"/>
</dbReference>
<dbReference type="VEuPathDB" id="FungiDB:PYU1_G012615"/>
<keyword evidence="1" id="KW-0732">Signal</keyword>
<name>K3X5Z2_GLOUD</name>
<dbReference type="InterPro" id="IPR005135">
    <property type="entry name" value="Endo/exonuclease/phosphatase"/>
</dbReference>
<dbReference type="PANTHER" id="PTHR14859">
    <property type="entry name" value="CALCOFLUOR WHITE HYPERSENSITIVE PROTEIN PRECURSOR"/>
    <property type="match status" value="1"/>
</dbReference>
<organism evidence="3 4">
    <name type="scientific">Globisporangium ultimum (strain ATCC 200006 / CBS 805.95 / DAOM BR144)</name>
    <name type="common">Pythium ultimum</name>
    <dbReference type="NCBI Taxonomy" id="431595"/>
    <lineage>
        <taxon>Eukaryota</taxon>
        <taxon>Sar</taxon>
        <taxon>Stramenopiles</taxon>
        <taxon>Oomycota</taxon>
        <taxon>Peronosporomycetes</taxon>
        <taxon>Pythiales</taxon>
        <taxon>Pythiaceae</taxon>
        <taxon>Globisporangium</taxon>
    </lineage>
</organism>
<dbReference type="InterPro" id="IPR036691">
    <property type="entry name" value="Endo/exonu/phosph_ase_sf"/>
</dbReference>
<accession>K3X5Z2</accession>
<reference evidence="4" key="2">
    <citation type="submission" date="2010-04" db="EMBL/GenBank/DDBJ databases">
        <authorList>
            <person name="Buell R."/>
            <person name="Hamilton J."/>
            <person name="Hostetler J."/>
        </authorList>
    </citation>
    <scope>NUCLEOTIDE SEQUENCE [LARGE SCALE GENOMIC DNA]</scope>
    <source>
        <strain evidence="4">DAOM:BR144</strain>
    </source>
</reference>
<dbReference type="InParanoid" id="K3X5Z2"/>
<dbReference type="Proteomes" id="UP000019132">
    <property type="component" value="Unassembled WGS sequence"/>
</dbReference>
<dbReference type="SUPFAM" id="SSF56219">
    <property type="entry name" value="DNase I-like"/>
    <property type="match status" value="1"/>
</dbReference>
<dbReference type="EMBL" id="GL376612">
    <property type="status" value="NOT_ANNOTATED_CDS"/>
    <property type="molecule type" value="Genomic_DNA"/>
</dbReference>
<dbReference type="Pfam" id="PF03372">
    <property type="entry name" value="Exo_endo_phos"/>
    <property type="match status" value="1"/>
</dbReference>
<dbReference type="STRING" id="431595.K3X5Z2"/>
<reference evidence="4" key="1">
    <citation type="journal article" date="2010" name="Genome Biol.">
        <title>Genome sequence of the necrotrophic plant pathogen Pythium ultimum reveals original pathogenicity mechanisms and effector repertoire.</title>
        <authorList>
            <person name="Levesque C.A."/>
            <person name="Brouwer H."/>
            <person name="Cano L."/>
            <person name="Hamilton J.P."/>
            <person name="Holt C."/>
            <person name="Huitema E."/>
            <person name="Raffaele S."/>
            <person name="Robideau G.P."/>
            <person name="Thines M."/>
            <person name="Win J."/>
            <person name="Zerillo M.M."/>
            <person name="Beakes G.W."/>
            <person name="Boore J.L."/>
            <person name="Busam D."/>
            <person name="Dumas B."/>
            <person name="Ferriera S."/>
            <person name="Fuerstenberg S.I."/>
            <person name="Gachon C.M."/>
            <person name="Gaulin E."/>
            <person name="Govers F."/>
            <person name="Grenville-Briggs L."/>
            <person name="Horner N."/>
            <person name="Hostetler J."/>
            <person name="Jiang R.H."/>
            <person name="Johnson J."/>
            <person name="Krajaejun T."/>
            <person name="Lin H."/>
            <person name="Meijer H.J."/>
            <person name="Moore B."/>
            <person name="Morris P."/>
            <person name="Phuntmart V."/>
            <person name="Puiu D."/>
            <person name="Shetty J."/>
            <person name="Stajich J.E."/>
            <person name="Tripathy S."/>
            <person name="Wawra S."/>
            <person name="van West P."/>
            <person name="Whitty B.R."/>
            <person name="Coutinho P.M."/>
            <person name="Henrissat B."/>
            <person name="Martin F."/>
            <person name="Thomas P.D."/>
            <person name="Tyler B.M."/>
            <person name="De Vries R.P."/>
            <person name="Kamoun S."/>
            <person name="Yandell M."/>
            <person name="Tisserat N."/>
            <person name="Buell C.R."/>
        </authorList>
    </citation>
    <scope>NUCLEOTIDE SEQUENCE</scope>
    <source>
        <strain evidence="4">DAOM:BR144</strain>
    </source>
</reference>
<dbReference type="GO" id="GO:0003824">
    <property type="term" value="F:catalytic activity"/>
    <property type="evidence" value="ECO:0007669"/>
    <property type="project" value="InterPro"/>
</dbReference>
<evidence type="ECO:0000256" key="1">
    <source>
        <dbReference type="SAM" id="SignalP"/>
    </source>
</evidence>
<keyword evidence="4" id="KW-1185">Reference proteome</keyword>
<dbReference type="PANTHER" id="PTHR14859:SF16">
    <property type="entry name" value="ENDONUCLEASE_EXONUCLEASE_PHOSPHATASE DOMAIN-CONTAINING PROTEIN"/>
    <property type="match status" value="1"/>
</dbReference>
<dbReference type="eggNOG" id="ENOG502R74U">
    <property type="taxonomic scope" value="Eukaryota"/>
</dbReference>
<dbReference type="GO" id="GO:0006506">
    <property type="term" value="P:GPI anchor biosynthetic process"/>
    <property type="evidence" value="ECO:0007669"/>
    <property type="project" value="TreeGrafter"/>
</dbReference>
<evidence type="ECO:0000313" key="3">
    <source>
        <dbReference type="EnsemblProtists" id="PYU1_T012641"/>
    </source>
</evidence>
<feature type="domain" description="Endonuclease/exonuclease/phosphatase" evidence="2">
    <location>
        <begin position="240"/>
        <end position="526"/>
    </location>
</feature>
<proteinExistence type="predicted"/>
<dbReference type="HOGENOM" id="CLU_523185_0_0_1"/>
<feature type="chain" id="PRO_5003868406" description="Endonuclease/exonuclease/phosphatase domain-containing protein" evidence="1">
    <location>
        <begin position="24"/>
        <end position="534"/>
    </location>
</feature>
<dbReference type="FunFam" id="3.60.10.10:FF:000081">
    <property type="entry name" value="Uncharacterized protein"/>
    <property type="match status" value="1"/>
</dbReference>
<dbReference type="GO" id="GO:0016020">
    <property type="term" value="C:membrane"/>
    <property type="evidence" value="ECO:0007669"/>
    <property type="project" value="GOC"/>
</dbReference>
<dbReference type="Gene3D" id="3.60.10.10">
    <property type="entry name" value="Endonuclease/exonuclease/phosphatase"/>
    <property type="match status" value="1"/>
</dbReference>
<dbReference type="EnsemblProtists" id="PYU1_T012641">
    <property type="protein sequence ID" value="PYU1_T012641"/>
    <property type="gene ID" value="PYU1_G012615"/>
</dbReference>
<dbReference type="AlphaFoldDB" id="K3X5Z2"/>
<feature type="signal peptide" evidence="1">
    <location>
        <begin position="1"/>
        <end position="23"/>
    </location>
</feature>
<sequence>MRYAVAVAVAVFILLVSALFVDARPHDEPLQRWDFWPPLPDSPYFTGRYLTSRPGGIHLTKQRFDAINLFALGDEDTPASQNVLLYGSVLLDPIFPASLGTDPGVQAAFTSAVVAIKKRGDVHVSPDVKVTRAIVLPLKATGDNGESEMVVLHEYRDLTRRLREFKSHITFGFNYLLTLEDKKFNLVHNVMVGLDREGVHNLFQHTYFPLDKALATSSCATPANGQSQSCEPDVASPRILSYNVWNTNPSADVYGYEKRWTQYAKRMDHLVRFVHEANADIIGFQEVRYDGVFGGEGNHAQVQHLANRLPGYQYVYQPAMSYLNAHSPYERIEEGPAVFSKHPIVQTGYLLLSRDPNDPNDSHQRLCLHAVIDVPGWGFIDVYVTHLSLSERSREKTMVEIWKYMRAGKGKTQVLLGDLNAEPQSQGLQFLRGEAELLGETTDLKDAYLEKHVEPEPRSEDPVDRHDRFTFPSDNPVKRIDFVLYRGKGKVHDFKTIGQAPTDDTKGFPFDVGMLNRRSPVYASDHRGVVVEFS</sequence>